<dbReference type="Proteomes" id="UP000481033">
    <property type="component" value="Unassembled WGS sequence"/>
</dbReference>
<keyword evidence="7" id="KW-0411">Iron-sulfur</keyword>
<dbReference type="InterPro" id="IPR000595">
    <property type="entry name" value="cNMP-bd_dom"/>
</dbReference>
<keyword evidence="9" id="KW-0812">Transmembrane</keyword>
<keyword evidence="4" id="KW-0547">Nucleotide-binding</keyword>
<dbReference type="AlphaFoldDB" id="A0A6M0RI61"/>
<evidence type="ECO:0000259" key="11">
    <source>
        <dbReference type="PROSITE" id="PS50045"/>
    </source>
</evidence>
<evidence type="ECO:0000256" key="7">
    <source>
        <dbReference type="ARBA" id="ARBA00023014"/>
    </source>
</evidence>
<dbReference type="InterPro" id="IPR002078">
    <property type="entry name" value="Sigma_54_int"/>
</dbReference>
<feature type="transmembrane region" description="Helical" evidence="9">
    <location>
        <begin position="476"/>
        <end position="500"/>
    </location>
</feature>
<dbReference type="InterPro" id="IPR017900">
    <property type="entry name" value="4Fe4S_Fe_S_CS"/>
</dbReference>
<dbReference type="GO" id="GO:0005886">
    <property type="term" value="C:plasma membrane"/>
    <property type="evidence" value="ECO:0007669"/>
    <property type="project" value="UniProtKB-SubCell"/>
</dbReference>
<evidence type="ECO:0000256" key="2">
    <source>
        <dbReference type="ARBA" id="ARBA00022475"/>
    </source>
</evidence>
<accession>A0A6M0RI61</accession>
<feature type="domain" description="4Fe-4S ferredoxin-type" evidence="12">
    <location>
        <begin position="635"/>
        <end position="664"/>
    </location>
</feature>
<dbReference type="SMART" id="SM00100">
    <property type="entry name" value="cNMP"/>
    <property type="match status" value="1"/>
</dbReference>
<comment type="caution">
    <text evidence="13">The sequence shown here is derived from an EMBL/GenBank/DDBJ whole genome shotgun (WGS) entry which is preliminary data.</text>
</comment>
<dbReference type="GO" id="GO:0046872">
    <property type="term" value="F:metal ion binding"/>
    <property type="evidence" value="ECO:0007669"/>
    <property type="project" value="UniProtKB-KW"/>
</dbReference>
<dbReference type="CDD" id="cd00038">
    <property type="entry name" value="CAP_ED"/>
    <property type="match status" value="1"/>
</dbReference>
<dbReference type="InterPro" id="IPR052378">
    <property type="entry name" value="NosR_regulator"/>
</dbReference>
<keyword evidence="2" id="KW-1003">Cell membrane</keyword>
<organism evidence="13 14">
    <name type="scientific">Adonisia turfae CCMR0081</name>
    <dbReference type="NCBI Taxonomy" id="2292702"/>
    <lineage>
        <taxon>Bacteria</taxon>
        <taxon>Bacillati</taxon>
        <taxon>Cyanobacteriota</taxon>
        <taxon>Adonisia</taxon>
        <taxon>Adonisia turfae</taxon>
    </lineage>
</organism>
<dbReference type="InterPro" id="IPR017896">
    <property type="entry name" value="4Fe4S_Fe-S-bd"/>
</dbReference>
<keyword evidence="8 9" id="KW-0472">Membrane</keyword>
<name>A0A6M0RI61_9CYAN</name>
<keyword evidence="5" id="KW-0067">ATP-binding</keyword>
<keyword evidence="3" id="KW-0479">Metal-binding</keyword>
<dbReference type="PANTHER" id="PTHR30224">
    <property type="entry name" value="ELECTRON TRANSPORT PROTEIN"/>
    <property type="match status" value="1"/>
</dbReference>
<dbReference type="InterPro" id="IPR027417">
    <property type="entry name" value="P-loop_NTPase"/>
</dbReference>
<evidence type="ECO:0000259" key="10">
    <source>
        <dbReference type="PROSITE" id="PS50042"/>
    </source>
</evidence>
<comment type="subcellular location">
    <subcellularLocation>
        <location evidence="1">Cell membrane</location>
    </subcellularLocation>
</comment>
<dbReference type="InterPro" id="IPR014710">
    <property type="entry name" value="RmlC-like_jellyroll"/>
</dbReference>
<dbReference type="GO" id="GO:0005524">
    <property type="term" value="F:ATP binding"/>
    <property type="evidence" value="ECO:0007669"/>
    <property type="project" value="InterPro"/>
</dbReference>
<proteinExistence type="predicted"/>
<dbReference type="Pfam" id="PF12801">
    <property type="entry name" value="Fer4_5"/>
    <property type="match status" value="2"/>
</dbReference>
<feature type="transmembrane region" description="Helical" evidence="9">
    <location>
        <begin position="437"/>
        <end position="456"/>
    </location>
</feature>
<dbReference type="InterPro" id="IPR018490">
    <property type="entry name" value="cNMP-bd_dom_sf"/>
</dbReference>
<dbReference type="Pfam" id="PF00027">
    <property type="entry name" value="cNMP_binding"/>
    <property type="match status" value="1"/>
</dbReference>
<dbReference type="Gene3D" id="1.10.8.60">
    <property type="match status" value="1"/>
</dbReference>
<dbReference type="SUPFAM" id="SSF54862">
    <property type="entry name" value="4Fe-4S ferredoxins"/>
    <property type="match status" value="1"/>
</dbReference>
<evidence type="ECO:0000313" key="13">
    <source>
        <dbReference type="EMBL" id="NEZ55533.1"/>
    </source>
</evidence>
<feature type="transmembrane region" description="Helical" evidence="9">
    <location>
        <begin position="521"/>
        <end position="539"/>
    </location>
</feature>
<evidence type="ECO:0000259" key="12">
    <source>
        <dbReference type="PROSITE" id="PS51379"/>
    </source>
</evidence>
<protein>
    <submittedName>
        <fullName evidence="13">4Fe-4S binding protein</fullName>
    </submittedName>
</protein>
<evidence type="ECO:0000256" key="9">
    <source>
        <dbReference type="SAM" id="Phobius"/>
    </source>
</evidence>
<evidence type="ECO:0000313" key="14">
    <source>
        <dbReference type="Proteomes" id="UP000481033"/>
    </source>
</evidence>
<feature type="transmembrane region" description="Helical" evidence="9">
    <location>
        <begin position="833"/>
        <end position="851"/>
    </location>
</feature>
<keyword evidence="9" id="KW-1133">Transmembrane helix</keyword>
<dbReference type="GO" id="GO:0051536">
    <property type="term" value="F:iron-sulfur cluster binding"/>
    <property type="evidence" value="ECO:0007669"/>
    <property type="project" value="UniProtKB-KW"/>
</dbReference>
<evidence type="ECO:0000256" key="6">
    <source>
        <dbReference type="ARBA" id="ARBA00023004"/>
    </source>
</evidence>
<feature type="transmembrane region" description="Helical" evidence="9">
    <location>
        <begin position="801"/>
        <end position="821"/>
    </location>
</feature>
<keyword evidence="6" id="KW-0408">Iron</keyword>
<evidence type="ECO:0000256" key="3">
    <source>
        <dbReference type="ARBA" id="ARBA00022723"/>
    </source>
</evidence>
<reference evidence="13 14" key="1">
    <citation type="journal article" date="2020" name="Microb. Ecol.">
        <title>Ecogenomics of the Marine Benthic Filamentous Cyanobacterium Adonisia.</title>
        <authorList>
            <person name="Walter J.M."/>
            <person name="Coutinho F.H."/>
            <person name="Leomil L."/>
            <person name="Hargreaves P.I."/>
            <person name="Campeao M.E."/>
            <person name="Vieira V.V."/>
            <person name="Silva B.S."/>
            <person name="Fistarol G.O."/>
            <person name="Salomon P.S."/>
            <person name="Sawabe T."/>
            <person name="Mino S."/>
            <person name="Hosokawa M."/>
            <person name="Miyashita H."/>
            <person name="Maruyama F."/>
            <person name="van Verk M.C."/>
            <person name="Dutilh B.E."/>
            <person name="Thompson C.C."/>
            <person name="Thompson F.L."/>
        </authorList>
    </citation>
    <scope>NUCLEOTIDE SEQUENCE [LARGE SCALE GENOMIC DNA]</scope>
    <source>
        <strain evidence="13 14">CCMR0081</strain>
    </source>
</reference>
<dbReference type="InterPro" id="IPR058031">
    <property type="entry name" value="AAA_lid_NorR"/>
</dbReference>
<feature type="transmembrane region" description="Helical" evidence="9">
    <location>
        <begin position="551"/>
        <end position="570"/>
    </location>
</feature>
<keyword evidence="14" id="KW-1185">Reference proteome</keyword>
<evidence type="ECO:0000256" key="8">
    <source>
        <dbReference type="ARBA" id="ARBA00023136"/>
    </source>
</evidence>
<dbReference type="PROSITE" id="PS00198">
    <property type="entry name" value="4FE4S_FER_1"/>
    <property type="match status" value="1"/>
</dbReference>
<gene>
    <name evidence="13" type="ORF">DXZ20_07565</name>
</gene>
<feature type="domain" description="Sigma-54 factor interaction" evidence="11">
    <location>
        <begin position="172"/>
        <end position="390"/>
    </location>
</feature>
<feature type="domain" description="Cyclic nucleotide-binding" evidence="10">
    <location>
        <begin position="23"/>
        <end position="142"/>
    </location>
</feature>
<dbReference type="Pfam" id="PF25601">
    <property type="entry name" value="AAA_lid_14"/>
    <property type="match status" value="1"/>
</dbReference>
<dbReference type="SUPFAM" id="SSF51206">
    <property type="entry name" value="cAMP-binding domain-like"/>
    <property type="match status" value="1"/>
</dbReference>
<dbReference type="EMBL" id="QXHD01000004">
    <property type="protein sequence ID" value="NEZ55533.1"/>
    <property type="molecule type" value="Genomic_DNA"/>
</dbReference>
<dbReference type="PROSITE" id="PS51379">
    <property type="entry name" value="4FE4S_FER_2"/>
    <property type="match status" value="1"/>
</dbReference>
<feature type="transmembrane region" description="Helical" evidence="9">
    <location>
        <begin position="752"/>
        <end position="771"/>
    </location>
</feature>
<dbReference type="PROSITE" id="PS50045">
    <property type="entry name" value="SIGMA54_INTERACT_4"/>
    <property type="match status" value="1"/>
</dbReference>
<dbReference type="Pfam" id="PF00158">
    <property type="entry name" value="Sigma54_activat"/>
    <property type="match status" value="1"/>
</dbReference>
<dbReference type="RefSeq" id="WP_163697432.1">
    <property type="nucleotide sequence ID" value="NZ_QXHD01000004.1"/>
</dbReference>
<dbReference type="SUPFAM" id="SSF52540">
    <property type="entry name" value="P-loop containing nucleoside triphosphate hydrolases"/>
    <property type="match status" value="1"/>
</dbReference>
<dbReference type="PANTHER" id="PTHR30224:SF4">
    <property type="entry name" value="ELECTRON TRANSPORT PROTEIN YCCM-RELATED"/>
    <property type="match status" value="1"/>
</dbReference>
<evidence type="ECO:0000256" key="5">
    <source>
        <dbReference type="ARBA" id="ARBA00022840"/>
    </source>
</evidence>
<dbReference type="Gene3D" id="3.40.50.300">
    <property type="entry name" value="P-loop containing nucleotide triphosphate hydrolases"/>
    <property type="match status" value="1"/>
</dbReference>
<dbReference type="GO" id="GO:0006355">
    <property type="term" value="P:regulation of DNA-templated transcription"/>
    <property type="evidence" value="ECO:0007669"/>
    <property type="project" value="InterPro"/>
</dbReference>
<dbReference type="Gene3D" id="2.60.120.10">
    <property type="entry name" value="Jelly Rolls"/>
    <property type="match status" value="1"/>
</dbReference>
<dbReference type="PROSITE" id="PS50042">
    <property type="entry name" value="CNMP_BINDING_3"/>
    <property type="match status" value="1"/>
</dbReference>
<feature type="transmembrane region" description="Helical" evidence="9">
    <location>
        <begin position="712"/>
        <end position="731"/>
    </location>
</feature>
<evidence type="ECO:0000256" key="1">
    <source>
        <dbReference type="ARBA" id="ARBA00004236"/>
    </source>
</evidence>
<evidence type="ECO:0000256" key="4">
    <source>
        <dbReference type="ARBA" id="ARBA00022741"/>
    </source>
</evidence>
<sequence length="855" mass="96647">MAEYATEMAEVATRVNWLRQATCLKVLPEEVLVAIATNLTPLSIQANRRLILEDTQADALYILKAGHLERYRSQRTSMAQIVELLPGVVLHLQEILLEQPTDYTIITLEDCELWQLSADKLRQIASEHPSLSQQLSELLAEEVEQLSAQLLYEQERQQELRPYLVPKVSRGVVGASRYAQRLRQSVRTAASVMADDHGRRDPVLIFGEPGLEKDNLAALIHFGSHYKQEPMIKVNCKTLRAIELFGKGESRPGLLDWLDQGTLLLNNIQDLDPELRPAILRLIKTGQYQPTTQPGNAPSAVKESAAWIMMISEKSLTPFANLSPQQVKVPPLRVRKADIEAQINYYIQLYCRKRGIRKPRLTPEALRRLQSYDFPSNLKELDSLVQRAIEQAECAPRLNEEVFWSASEQPNRFRLNLLNAYPKLRQFLRSPWWPDRINFGFTSWFYGLVVALLFFGPQTRDANIALNFFWAWWWPLILLLFPFVGRLWCAVCPFMIYGEITQKLSLWLWPRQLGEWPRQWAERWGGWILYAGFAAILIWEELWNLENTAYLSAWLLLIITAGAMICSALFERRFWCRYLCPIGGMNGLFAKLSMTELRGQTGICSATCSTYQCYKGGPAKGEGQETGGCPVYSHPAQLVDNRNCVLCMTCLKACPHRSVEFNLRPPGIELWTTHTPAHHEVALLLLLWGAVFVHRLPAVAELLGVAHRVEGFGGHAIATTLLLFAPWPMAWATHKLTHLIQPRLKARPFIQVAYGWLPIVLLGSLAHYLSLGLTEAGRIIPVSLASFGLASTGPVVVAHPAVIAFLQGVSLIFGALLSIVLTQRIARQPWLKILPLHGFTIGITAILYKLIVCVD</sequence>